<sequence>MKMFSVAHKTVFVVDHCPYMAESSRQQVECDVLTKSRAQGVIPLAPVSKSLWTCAVECSMEYCRILYDVYPKDKLVNYIVSDSEFHILNSWRRGDQSTHELMSALAAVGPPNPCEDPECCSILHGLVAAVESLCKITELQHEKRTALMDTAERVANRGRIICLTNAKSDTHVRMLEDCIQETILDQNKLAAGSDRLMGIQQCELVLVHIYPQGEDTLVSDRPKKEISPLLTSEVHSVRAGRHLASKLNILVQQHFDLASTTITNIPMKPTLNVCEQEEQHANTSANYDVELLHHRDAHLEFFKSGDLHMAGTSTRENSFKETVTLKWCTPRTNNIELHYCTGAYRISPTDVNSRPSSCLTNFLLNGRSVLLEQPRKSGSKVISHMLSSHGGEIFLHVLNSNRSTLEDPPSISEGCGGRVTDYRITDFGEFMRENRLTPVAESSHDPSGKVPVERAKAQLERYTRYWPMIISQTTIFNMQAVVPLANLIVKETLTEEDVLTCQKTVYNLVDMERKNDPLPISTVGSRGKGPKRDEQYRIMWNELETLVKTHAGATDRHQRVLDCIIACRSKPPEEEERKKRGRKREDREDRAEKNGSKEMEDKSWQDSERLKGLLEKGEQDAEVIKDSPDSPEPLNKKPRLMVDEVQPPERAKGPVSLLSLWTNRITAANSRKHQEFVGRVSSVNNKFELYQHLKEENGMDVHENGKASR</sequence>
<dbReference type="Proteomes" id="UP000001038">
    <property type="component" value="Chromosome 23"/>
</dbReference>
<reference evidence="10 11" key="1">
    <citation type="journal article" date="2007" name="Nature">
        <title>The medaka draft genome and insights into vertebrate genome evolution.</title>
        <authorList>
            <person name="Kasahara M."/>
            <person name="Naruse K."/>
            <person name="Sasaki S."/>
            <person name="Nakatani Y."/>
            <person name="Qu W."/>
            <person name="Ahsan B."/>
            <person name="Yamada T."/>
            <person name="Nagayasu Y."/>
            <person name="Doi K."/>
            <person name="Kasai Y."/>
            <person name="Jindo T."/>
            <person name="Kobayashi D."/>
            <person name="Shimada A."/>
            <person name="Toyoda A."/>
            <person name="Kuroki Y."/>
            <person name="Fujiyama A."/>
            <person name="Sasaki T."/>
            <person name="Shimizu A."/>
            <person name="Asakawa S."/>
            <person name="Shimizu N."/>
            <person name="Hashimoto S."/>
            <person name="Yang J."/>
            <person name="Lee Y."/>
            <person name="Matsushima K."/>
            <person name="Sugano S."/>
            <person name="Sakaizumi M."/>
            <person name="Narita T."/>
            <person name="Ohishi K."/>
            <person name="Haga S."/>
            <person name="Ohta F."/>
            <person name="Nomoto H."/>
            <person name="Nogata K."/>
            <person name="Morishita T."/>
            <person name="Endo T."/>
            <person name="Shin-I T."/>
            <person name="Takeda H."/>
            <person name="Morishita S."/>
            <person name="Kohara Y."/>
        </authorList>
    </citation>
    <scope>NUCLEOTIDE SEQUENCE [LARGE SCALE GENOMIC DNA]</scope>
    <source>
        <strain evidence="10 11">Hd-rR</strain>
    </source>
</reference>
<keyword evidence="5" id="KW-0498">Mitosis</keyword>
<evidence type="ECO:0000256" key="8">
    <source>
        <dbReference type="ARBA" id="ARBA00061603"/>
    </source>
</evidence>
<keyword evidence="6" id="KW-0539">Nucleus</keyword>
<comment type="similarity">
    <text evidence="8">Belongs to the Integrator subunit 13 family.</text>
</comment>
<dbReference type="STRING" id="8090.ENSORLP00000016785"/>
<evidence type="ECO:0000256" key="9">
    <source>
        <dbReference type="SAM" id="MobiDB-lite"/>
    </source>
</evidence>
<dbReference type="InParanoid" id="H2MDY3"/>
<dbReference type="GO" id="GO:0051301">
    <property type="term" value="P:cell division"/>
    <property type="evidence" value="ECO:0007669"/>
    <property type="project" value="UniProtKB-KW"/>
</dbReference>
<comment type="subcellular location">
    <subcellularLocation>
        <location evidence="2">Cytoplasm</location>
    </subcellularLocation>
    <subcellularLocation>
        <location evidence="1">Nucleus</location>
    </subcellularLocation>
</comment>
<evidence type="ECO:0000256" key="3">
    <source>
        <dbReference type="ARBA" id="ARBA00022490"/>
    </source>
</evidence>
<dbReference type="PANTHER" id="PTHR12955">
    <property type="entry name" value="SARCOMA ANTIGEN NY-SAR-95-RELATED"/>
    <property type="match status" value="1"/>
</dbReference>
<accession>H2MDY3</accession>
<keyword evidence="4" id="KW-0132">Cell division</keyword>
<keyword evidence="11" id="KW-1185">Reference proteome</keyword>
<evidence type="ECO:0000256" key="4">
    <source>
        <dbReference type="ARBA" id="ARBA00022618"/>
    </source>
</evidence>
<evidence type="ECO:0000313" key="11">
    <source>
        <dbReference type="Proteomes" id="UP000001038"/>
    </source>
</evidence>
<feature type="compositionally biased region" description="Basic and acidic residues" evidence="9">
    <location>
        <begin position="571"/>
        <end position="628"/>
    </location>
</feature>
<organism evidence="10 11">
    <name type="scientific">Oryzias latipes</name>
    <name type="common">Japanese rice fish</name>
    <name type="synonym">Japanese killifish</name>
    <dbReference type="NCBI Taxonomy" id="8090"/>
    <lineage>
        <taxon>Eukaryota</taxon>
        <taxon>Metazoa</taxon>
        <taxon>Chordata</taxon>
        <taxon>Craniata</taxon>
        <taxon>Vertebrata</taxon>
        <taxon>Euteleostomi</taxon>
        <taxon>Actinopterygii</taxon>
        <taxon>Neopterygii</taxon>
        <taxon>Teleostei</taxon>
        <taxon>Neoteleostei</taxon>
        <taxon>Acanthomorphata</taxon>
        <taxon>Ovalentaria</taxon>
        <taxon>Atherinomorphae</taxon>
        <taxon>Beloniformes</taxon>
        <taxon>Adrianichthyidae</taxon>
        <taxon>Oryziinae</taxon>
        <taxon>Oryzias</taxon>
    </lineage>
</organism>
<name>H2MDY3_ORYLA</name>
<evidence type="ECO:0000313" key="10">
    <source>
        <dbReference type="Ensembl" id="ENSORLP00000016785.2"/>
    </source>
</evidence>
<dbReference type="Bgee" id="ENSORLG00000013384">
    <property type="expression patterns" value="Expressed in animal zygote and 14 other cell types or tissues"/>
</dbReference>
<dbReference type="eggNOG" id="KOG3711">
    <property type="taxonomic scope" value="Eukaryota"/>
</dbReference>
<evidence type="ECO:0000256" key="7">
    <source>
        <dbReference type="ARBA" id="ARBA00023306"/>
    </source>
</evidence>
<feature type="region of interest" description="Disordered" evidence="9">
    <location>
        <begin position="571"/>
        <end position="650"/>
    </location>
</feature>
<keyword evidence="3" id="KW-0963">Cytoplasm</keyword>
<proteinExistence type="inferred from homology"/>
<dbReference type="Ensembl" id="ENSORLT00000016786.2">
    <property type="protein sequence ID" value="ENSORLP00000016785.2"/>
    <property type="gene ID" value="ENSORLG00000013384.2"/>
</dbReference>
<gene>
    <name evidence="10" type="primary">INTS13</name>
    <name evidence="10" type="synonym">ints13</name>
</gene>
<reference evidence="10" key="3">
    <citation type="submission" date="2025-09" db="UniProtKB">
        <authorList>
            <consortium name="Ensembl"/>
        </authorList>
    </citation>
    <scope>IDENTIFICATION</scope>
    <source>
        <strain evidence="10">Hd-rR</strain>
    </source>
</reference>
<keyword evidence="7" id="KW-0131">Cell cycle</keyword>
<protein>
    <submittedName>
        <fullName evidence="10">Integrator complex subunit 13</fullName>
    </submittedName>
</protein>
<evidence type="ECO:0000256" key="2">
    <source>
        <dbReference type="ARBA" id="ARBA00004496"/>
    </source>
</evidence>
<evidence type="ECO:0000256" key="6">
    <source>
        <dbReference type="ARBA" id="ARBA00023242"/>
    </source>
</evidence>
<evidence type="ECO:0000256" key="5">
    <source>
        <dbReference type="ARBA" id="ARBA00022776"/>
    </source>
</evidence>
<dbReference type="GO" id="GO:0032039">
    <property type="term" value="C:integrator complex"/>
    <property type="evidence" value="ECO:0000318"/>
    <property type="project" value="GO_Central"/>
</dbReference>
<dbReference type="Pfam" id="PF10221">
    <property type="entry name" value="Mat89Bb"/>
    <property type="match status" value="1"/>
</dbReference>
<dbReference type="AlphaFoldDB" id="H2MDY3"/>
<dbReference type="GO" id="GO:0005737">
    <property type="term" value="C:cytoplasm"/>
    <property type="evidence" value="ECO:0007669"/>
    <property type="project" value="UniProtKB-SubCell"/>
</dbReference>
<dbReference type="PANTHER" id="PTHR12955:SF1">
    <property type="entry name" value="INTEGRATOR COMPLEX SUBUNIT 13"/>
    <property type="match status" value="1"/>
</dbReference>
<dbReference type="GO" id="GO:0007346">
    <property type="term" value="P:regulation of mitotic cell cycle"/>
    <property type="evidence" value="ECO:0000318"/>
    <property type="project" value="GO_Central"/>
</dbReference>
<evidence type="ECO:0000256" key="1">
    <source>
        <dbReference type="ARBA" id="ARBA00004123"/>
    </source>
</evidence>
<dbReference type="GeneTree" id="ENSGT00390000002793"/>
<dbReference type="GO" id="GO:0051642">
    <property type="term" value="P:centrosome localization"/>
    <property type="evidence" value="ECO:0000318"/>
    <property type="project" value="GO_Central"/>
</dbReference>
<dbReference type="InterPro" id="IPR019355">
    <property type="entry name" value="Cell_cycle_regulator_Mat89Bb"/>
</dbReference>
<reference evidence="10" key="2">
    <citation type="submission" date="2025-08" db="UniProtKB">
        <authorList>
            <consortium name="Ensembl"/>
        </authorList>
    </citation>
    <scope>IDENTIFICATION</scope>
    <source>
        <strain evidence="10">Hd-rR</strain>
    </source>
</reference>